<evidence type="ECO:0000313" key="3">
    <source>
        <dbReference type="Proteomes" id="UP000298787"/>
    </source>
</evidence>
<dbReference type="EMBL" id="CM014086">
    <property type="protein sequence ID" value="TKS75684.1"/>
    <property type="molecule type" value="Genomic_DNA"/>
</dbReference>
<organism evidence="2 3">
    <name type="scientific">Collichthys lucidus</name>
    <name type="common">Big head croaker</name>
    <name type="synonym">Sciaena lucida</name>
    <dbReference type="NCBI Taxonomy" id="240159"/>
    <lineage>
        <taxon>Eukaryota</taxon>
        <taxon>Metazoa</taxon>
        <taxon>Chordata</taxon>
        <taxon>Craniata</taxon>
        <taxon>Vertebrata</taxon>
        <taxon>Euteleostomi</taxon>
        <taxon>Actinopterygii</taxon>
        <taxon>Neopterygii</taxon>
        <taxon>Teleostei</taxon>
        <taxon>Neoteleostei</taxon>
        <taxon>Acanthomorphata</taxon>
        <taxon>Eupercaria</taxon>
        <taxon>Sciaenidae</taxon>
        <taxon>Collichthys</taxon>
    </lineage>
</organism>
<evidence type="ECO:0000256" key="1">
    <source>
        <dbReference type="SAM" id="MobiDB-lite"/>
    </source>
</evidence>
<dbReference type="Proteomes" id="UP000298787">
    <property type="component" value="Chromosome 9"/>
</dbReference>
<sequence>MEDLHELSRKLVRDVLGPADPEHVVSKAEELIEVLGVISTCSDQDTDRRVTVNLEVVHHFSDMKRNIPSGYEKRKKRMHENEQREQQSDDYIAAKIPALQTARVQK</sequence>
<accession>A0A4U5ULC1</accession>
<name>A0A4U5ULC1_COLLU</name>
<proteinExistence type="predicted"/>
<keyword evidence="3" id="KW-1185">Reference proteome</keyword>
<feature type="region of interest" description="Disordered" evidence="1">
    <location>
        <begin position="69"/>
        <end position="91"/>
    </location>
</feature>
<gene>
    <name evidence="2" type="ORF">D9C73_010155</name>
</gene>
<reference evidence="2 3" key="1">
    <citation type="submission" date="2019-01" db="EMBL/GenBank/DDBJ databases">
        <title>Genome Assembly of Collichthys lucidus.</title>
        <authorList>
            <person name="Cai M."/>
            <person name="Xiao S."/>
        </authorList>
    </citation>
    <scope>NUCLEOTIDE SEQUENCE [LARGE SCALE GENOMIC DNA]</scope>
    <source>
        <strain evidence="2">JT15FE1705JMU</strain>
        <tissue evidence="2">Muscle</tissue>
    </source>
</reference>
<protein>
    <submittedName>
        <fullName evidence="2">Uncharacterized protein</fullName>
    </submittedName>
</protein>
<dbReference type="AlphaFoldDB" id="A0A4U5ULC1"/>
<evidence type="ECO:0000313" key="2">
    <source>
        <dbReference type="EMBL" id="TKS75684.1"/>
    </source>
</evidence>